<feature type="binding site" evidence="16">
    <location>
        <position position="30"/>
    </location>
    <ligand>
        <name>Mg(2+)</name>
        <dbReference type="ChEBI" id="CHEBI:18420"/>
        <label>1</label>
        <note>catalytic</note>
    </ligand>
</feature>
<organism evidence="20 21">
    <name type="scientific">Sphaerulina musiva (strain SO2202)</name>
    <name type="common">Poplar stem canker fungus</name>
    <name type="synonym">Septoria musiva</name>
    <dbReference type="NCBI Taxonomy" id="692275"/>
    <lineage>
        <taxon>Eukaryota</taxon>
        <taxon>Fungi</taxon>
        <taxon>Dikarya</taxon>
        <taxon>Ascomycota</taxon>
        <taxon>Pezizomycotina</taxon>
        <taxon>Dothideomycetes</taxon>
        <taxon>Dothideomycetidae</taxon>
        <taxon>Mycosphaerellales</taxon>
        <taxon>Mycosphaerellaceae</taxon>
        <taxon>Sphaerulina</taxon>
    </lineage>
</organism>
<dbReference type="PANTHER" id="PTHR12729">
    <property type="entry name" value="TRNA(HIS) GUANYLYLTRANSFERASE-RELATED"/>
    <property type="match status" value="1"/>
</dbReference>
<evidence type="ECO:0000259" key="19">
    <source>
        <dbReference type="Pfam" id="PF14413"/>
    </source>
</evidence>
<evidence type="ECO:0000256" key="10">
    <source>
        <dbReference type="ARBA" id="ARBA00022842"/>
    </source>
</evidence>
<dbReference type="HOGENOM" id="CLU_044271_1_0_1"/>
<evidence type="ECO:0000256" key="6">
    <source>
        <dbReference type="ARBA" id="ARBA00022694"/>
    </source>
</evidence>
<dbReference type="EC" id="2.7.7.79" evidence="3 14"/>
<comment type="similarity">
    <text evidence="2 14">Belongs to the tRNA(His) guanylyltransferase family.</text>
</comment>
<evidence type="ECO:0000256" key="7">
    <source>
        <dbReference type="ARBA" id="ARBA00022695"/>
    </source>
</evidence>
<dbReference type="eggNOG" id="KOG2721">
    <property type="taxonomic scope" value="Eukaryota"/>
</dbReference>
<evidence type="ECO:0000256" key="3">
    <source>
        <dbReference type="ARBA" id="ARBA00012511"/>
    </source>
</evidence>
<proteinExistence type="inferred from homology"/>
<keyword evidence="7 14" id="KW-0548">Nucleotidyltransferase</keyword>
<dbReference type="InterPro" id="IPR038469">
    <property type="entry name" value="tRNAHis_GuaTrfase_Thg1_sf"/>
</dbReference>
<dbReference type="STRING" id="692275.M3B2S0"/>
<keyword evidence="6 14" id="KW-0819">tRNA processing</keyword>
<evidence type="ECO:0000256" key="4">
    <source>
        <dbReference type="ARBA" id="ARBA00015443"/>
    </source>
</evidence>
<feature type="binding site" evidence="15">
    <location>
        <begin position="75"/>
        <end position="76"/>
    </location>
    <ligand>
        <name>GTP</name>
        <dbReference type="ChEBI" id="CHEBI:37565"/>
    </ligand>
</feature>
<feature type="binding site" evidence="16">
    <location>
        <position position="76"/>
    </location>
    <ligand>
        <name>Mg(2+)</name>
        <dbReference type="ChEBI" id="CHEBI:18420"/>
        <label>1</label>
        <note>catalytic</note>
    </ligand>
</feature>
<feature type="domain" description="Thg1 C-terminal" evidence="19">
    <location>
        <begin position="145"/>
        <end position="265"/>
    </location>
</feature>
<dbReference type="OMA" id="WKQHTEI"/>
<dbReference type="GeneID" id="27905967"/>
<dbReference type="PANTHER" id="PTHR12729:SF6">
    <property type="entry name" value="TRNA(HIS) GUANYLYLTRANSFERASE-RELATED"/>
    <property type="match status" value="1"/>
</dbReference>
<evidence type="ECO:0000256" key="11">
    <source>
        <dbReference type="ARBA" id="ARBA00023134"/>
    </source>
</evidence>
<dbReference type="RefSeq" id="XP_016762198.1">
    <property type="nucleotide sequence ID" value="XM_016908830.1"/>
</dbReference>
<comment type="catalytic activity">
    <reaction evidence="13 14">
        <text>a 5'-end ribonucleotide-tRNA(His) + GTP + ATP + H2O = a 5'-end phospho-guanosine-ribonucleotide-tRNA(His) + AMP + 2 diphosphate + H(+)</text>
        <dbReference type="Rhea" id="RHEA:54564"/>
        <dbReference type="Rhea" id="RHEA-COMP:14193"/>
        <dbReference type="Rhea" id="RHEA-COMP:14917"/>
        <dbReference type="ChEBI" id="CHEBI:15377"/>
        <dbReference type="ChEBI" id="CHEBI:15378"/>
        <dbReference type="ChEBI" id="CHEBI:30616"/>
        <dbReference type="ChEBI" id="CHEBI:33019"/>
        <dbReference type="ChEBI" id="CHEBI:37565"/>
        <dbReference type="ChEBI" id="CHEBI:138282"/>
        <dbReference type="ChEBI" id="CHEBI:141847"/>
        <dbReference type="ChEBI" id="CHEBI:456215"/>
        <dbReference type="EC" id="2.7.7.79"/>
    </reaction>
</comment>
<reference evidence="20 21" key="1">
    <citation type="journal article" date="2012" name="PLoS Pathog.">
        <title>Diverse lifestyles and strategies of plant pathogenesis encoded in the genomes of eighteen Dothideomycetes fungi.</title>
        <authorList>
            <person name="Ohm R.A."/>
            <person name="Feau N."/>
            <person name="Henrissat B."/>
            <person name="Schoch C.L."/>
            <person name="Horwitz B.A."/>
            <person name="Barry K.W."/>
            <person name="Condon B.J."/>
            <person name="Copeland A.C."/>
            <person name="Dhillon B."/>
            <person name="Glaser F."/>
            <person name="Hesse C.N."/>
            <person name="Kosti I."/>
            <person name="LaButti K."/>
            <person name="Lindquist E.A."/>
            <person name="Lucas S."/>
            <person name="Salamov A.A."/>
            <person name="Bradshaw R.E."/>
            <person name="Ciuffetti L."/>
            <person name="Hamelin R.C."/>
            <person name="Kema G.H.J."/>
            <person name="Lawrence C."/>
            <person name="Scott J.A."/>
            <person name="Spatafora J.W."/>
            <person name="Turgeon B.G."/>
            <person name="de Wit P.J.G.M."/>
            <person name="Zhong S."/>
            <person name="Goodwin S.B."/>
            <person name="Grigoriev I.V."/>
        </authorList>
    </citation>
    <scope>NUCLEOTIDE SEQUENCE [LARGE SCALE GENOMIC DNA]</scope>
    <source>
        <strain evidence="20 21">SO2202</strain>
    </source>
</reference>
<evidence type="ECO:0000256" key="1">
    <source>
        <dbReference type="ARBA" id="ARBA00002939"/>
    </source>
</evidence>
<dbReference type="Pfam" id="PF14413">
    <property type="entry name" value="Thg1C"/>
    <property type="match status" value="1"/>
</dbReference>
<keyword evidence="10 14" id="KW-0460">Magnesium</keyword>
<protein>
    <recommendedName>
        <fullName evidence="4 14">tRNA(His) guanylyltransferase</fullName>
        <ecNumber evidence="3 14">2.7.7.79</ecNumber>
    </recommendedName>
    <alternativeName>
        <fullName evidence="12 14">tRNA-histidine guanylyltransferase</fullName>
    </alternativeName>
</protein>
<feature type="domain" description="tRNAHis guanylyltransferase catalytic" evidence="18">
    <location>
        <begin position="7"/>
        <end position="141"/>
    </location>
</feature>
<gene>
    <name evidence="20" type="ORF">SEPMUDRAFT_41491</name>
</gene>
<dbReference type="EMBL" id="KB456262">
    <property type="protein sequence ID" value="EMF14077.1"/>
    <property type="molecule type" value="Genomic_DNA"/>
</dbReference>
<dbReference type="GO" id="GO:0006400">
    <property type="term" value="P:tRNA modification"/>
    <property type="evidence" value="ECO:0007669"/>
    <property type="project" value="UniProtKB-UniRule"/>
</dbReference>
<dbReference type="OrthoDB" id="62560at2759"/>
<dbReference type="GO" id="GO:0000287">
    <property type="term" value="F:magnesium ion binding"/>
    <property type="evidence" value="ECO:0007669"/>
    <property type="project" value="UniProtKB-UniRule"/>
</dbReference>
<feature type="binding site" evidence="16">
    <location>
        <position position="29"/>
    </location>
    <ligand>
        <name>Mg(2+)</name>
        <dbReference type="ChEBI" id="CHEBI:18420"/>
        <label>2</label>
        <note>catalytic</note>
    </ligand>
</feature>
<dbReference type="Pfam" id="PF04446">
    <property type="entry name" value="Thg1"/>
    <property type="match status" value="1"/>
</dbReference>
<dbReference type="InterPro" id="IPR024956">
    <property type="entry name" value="tRNAHis_GuaTrfase_cat"/>
</dbReference>
<evidence type="ECO:0000256" key="16">
    <source>
        <dbReference type="PIRSR" id="PIRSR028980-2"/>
    </source>
</evidence>
<keyword evidence="21" id="KW-1185">Reference proteome</keyword>
<evidence type="ECO:0000256" key="8">
    <source>
        <dbReference type="ARBA" id="ARBA00022723"/>
    </source>
</evidence>
<evidence type="ECO:0000313" key="20">
    <source>
        <dbReference type="EMBL" id="EMF14077.1"/>
    </source>
</evidence>
<dbReference type="FunFam" id="3.30.70.3000:FF:000001">
    <property type="entry name" value="tRNA(His) guanylyltransferase"/>
    <property type="match status" value="1"/>
</dbReference>
<feature type="region of interest" description="Disordered" evidence="17">
    <location>
        <begin position="230"/>
        <end position="251"/>
    </location>
</feature>
<dbReference type="Gene3D" id="3.30.70.3000">
    <property type="match status" value="1"/>
</dbReference>
<evidence type="ECO:0000256" key="13">
    <source>
        <dbReference type="ARBA" id="ARBA00047281"/>
    </source>
</evidence>
<dbReference type="GO" id="GO:0005525">
    <property type="term" value="F:GTP binding"/>
    <property type="evidence" value="ECO:0007669"/>
    <property type="project" value="UniProtKB-UniRule"/>
</dbReference>
<dbReference type="AlphaFoldDB" id="M3B2S0"/>
<name>M3B2S0_SPHMS</name>
<feature type="binding site" evidence="16">
    <location>
        <position position="29"/>
    </location>
    <ligand>
        <name>Mg(2+)</name>
        <dbReference type="ChEBI" id="CHEBI:18420"/>
        <label>1</label>
        <note>catalytic</note>
    </ligand>
</feature>
<evidence type="ECO:0000256" key="17">
    <source>
        <dbReference type="SAM" id="MobiDB-lite"/>
    </source>
</evidence>
<feature type="compositionally biased region" description="Basic and acidic residues" evidence="17">
    <location>
        <begin position="231"/>
        <end position="247"/>
    </location>
</feature>
<accession>M3B2S0</accession>
<feature type="binding site" evidence="16">
    <location>
        <position position="76"/>
    </location>
    <ligand>
        <name>Mg(2+)</name>
        <dbReference type="ChEBI" id="CHEBI:18420"/>
        <label>2</label>
        <note>catalytic</note>
    </ligand>
</feature>
<evidence type="ECO:0000256" key="9">
    <source>
        <dbReference type="ARBA" id="ARBA00022741"/>
    </source>
</evidence>
<evidence type="ECO:0000256" key="12">
    <source>
        <dbReference type="ARBA" id="ARBA00032480"/>
    </source>
</evidence>
<comment type="function">
    <text evidence="1 14">Adds a GMP to the 5'-end of tRNA(His) after transcription and RNase P cleavage.</text>
</comment>
<keyword evidence="11 14" id="KW-0342">GTP-binding</keyword>
<dbReference type="InterPro" id="IPR025845">
    <property type="entry name" value="Thg1_C_dom"/>
</dbReference>
<evidence type="ECO:0000259" key="18">
    <source>
        <dbReference type="Pfam" id="PF04446"/>
    </source>
</evidence>
<evidence type="ECO:0000256" key="15">
    <source>
        <dbReference type="PIRSR" id="PIRSR028980-1"/>
    </source>
</evidence>
<comment type="cofactor">
    <cofactor evidence="16">
        <name>Mg(2+)</name>
        <dbReference type="ChEBI" id="CHEBI:18420"/>
    </cofactor>
    <text evidence="16">Binds 2 magnesium ions per subunit.</text>
</comment>
<keyword evidence="9 14" id="KW-0547">Nucleotide-binding</keyword>
<dbReference type="GO" id="GO:0042802">
    <property type="term" value="F:identical protein binding"/>
    <property type="evidence" value="ECO:0007669"/>
    <property type="project" value="EnsemblFungi"/>
</dbReference>
<dbReference type="InterPro" id="IPR007537">
    <property type="entry name" value="tRNAHis_GuaTrfase_Thg1"/>
</dbReference>
<dbReference type="GO" id="GO:0008193">
    <property type="term" value="F:tRNA guanylyltransferase activity"/>
    <property type="evidence" value="ECO:0007669"/>
    <property type="project" value="UniProtKB-UniRule"/>
</dbReference>
<keyword evidence="8 14" id="KW-0479">Metal-binding</keyword>
<dbReference type="PIRSF" id="PIRSF028980">
    <property type="entry name" value="tRNAHis_guanylyltransferase"/>
    <property type="match status" value="1"/>
</dbReference>
<keyword evidence="5 14" id="KW-0808">Transferase</keyword>
<evidence type="ECO:0000256" key="2">
    <source>
        <dbReference type="ARBA" id="ARBA00010113"/>
    </source>
</evidence>
<evidence type="ECO:0000256" key="14">
    <source>
        <dbReference type="PIRNR" id="PIRNR028980"/>
    </source>
</evidence>
<dbReference type="Proteomes" id="UP000016931">
    <property type="component" value="Unassembled WGS sequence"/>
</dbReference>
<evidence type="ECO:0000313" key="21">
    <source>
        <dbReference type="Proteomes" id="UP000016931"/>
    </source>
</evidence>
<sequence>MANTEFSYVKTFESNDVLPPSQWIVIRIDGRGFSKLCIKYNFQKPNDARLMHLMNSAAERVLQAFPDMVLAYGQSDEFSFVLHEDTRLFERRSAKLSSSVATMFTAEFCMGWVDAMGVEVGGDGKLERPWPTFDGRCICYPKKKIIRDYLAWRQADCHINNLYNTTFWNLVLKGGMSGTEAEQELKGSVASDKNEILWSRFGVNYNQELEVWRKGTVMYRVYDDVGGGGGGEEKGVDAKSKSQLEKERKRKMKAKIVQEHTDIIGDGFWEKRPYILATRGAE</sequence>
<evidence type="ECO:0000256" key="5">
    <source>
        <dbReference type="ARBA" id="ARBA00022679"/>
    </source>
</evidence>